<dbReference type="Pfam" id="PF00439">
    <property type="entry name" value="Bromodomain"/>
    <property type="match status" value="2"/>
</dbReference>
<keyword evidence="6" id="KW-0804">Transcription</keyword>
<protein>
    <submittedName>
        <fullName evidence="11">Bromodomain-containing protein</fullName>
    </submittedName>
</protein>
<dbReference type="GO" id="GO:0003682">
    <property type="term" value="F:chromatin binding"/>
    <property type="evidence" value="ECO:0007669"/>
    <property type="project" value="TreeGrafter"/>
</dbReference>
<dbReference type="SMART" id="SM00297">
    <property type="entry name" value="BROMO"/>
    <property type="match status" value="2"/>
</dbReference>
<dbReference type="InterPro" id="IPR037382">
    <property type="entry name" value="Rsc/polybromo"/>
</dbReference>
<dbReference type="CDD" id="cd04369">
    <property type="entry name" value="Bromodomain"/>
    <property type="match status" value="2"/>
</dbReference>
<evidence type="ECO:0000256" key="4">
    <source>
        <dbReference type="ARBA" id="ARBA00023015"/>
    </source>
</evidence>
<proteinExistence type="predicted"/>
<dbReference type="AlphaFoldDB" id="A0A8K0VRX7"/>
<comment type="caution">
    <text evidence="11">The sequence shown here is derived from an EMBL/GenBank/DDBJ whole genome shotgun (WGS) entry which is preliminary data.</text>
</comment>
<evidence type="ECO:0000256" key="5">
    <source>
        <dbReference type="ARBA" id="ARBA00023117"/>
    </source>
</evidence>
<feature type="compositionally biased region" description="Polar residues" evidence="9">
    <location>
        <begin position="203"/>
        <end position="217"/>
    </location>
</feature>
<sequence length="390" mass="43485">MESAAKRKAASAAVGDSDGRPAKRQKVPPTPNANAETVESTTTKGLQFLESLKQAKDKTGRPIAVHFLTLPSKSELPEYYEHIKLPIAIDTIEDKLERGDYSSLAQVESDCKRLVNNAKAYNDKKSIIYEDAERLRKTASNWMTKHNPAYRDGNYVAVATPVPGEENSLPGKPIPRIQSTPRAANSPATPDTFAERPRRAAAVQSTPAPSKLRQSASVAPEVEDNPDFDGKTFQQAQEQIVKELIDYVEPESQLQIFAPFVNLPSRSLKDYYQLIKDPMSLTAVRKKISGVVGREQPTGHTLYKSWDALEQAMTLIWLNARDYNEDGSDIYNVSIELEEFFYKRLAEAKAKVDEPPQPKLKLNIVLVQIPTLLLRAVLQHPASLSTMKRC</sequence>
<dbReference type="GO" id="GO:0006368">
    <property type="term" value="P:transcription elongation by RNA polymerase II"/>
    <property type="evidence" value="ECO:0007669"/>
    <property type="project" value="TreeGrafter"/>
</dbReference>
<gene>
    <name evidence="11" type="ORF">FB567DRAFT_244582</name>
</gene>
<dbReference type="SUPFAM" id="SSF47370">
    <property type="entry name" value="Bromodomain"/>
    <property type="match status" value="2"/>
</dbReference>
<dbReference type="InterPro" id="IPR001487">
    <property type="entry name" value="Bromodomain"/>
</dbReference>
<evidence type="ECO:0000256" key="9">
    <source>
        <dbReference type="SAM" id="MobiDB-lite"/>
    </source>
</evidence>
<keyword evidence="2" id="KW-0677">Repeat</keyword>
<keyword evidence="12" id="KW-1185">Reference proteome</keyword>
<name>A0A8K0VRX7_9PLEO</name>
<evidence type="ECO:0000256" key="2">
    <source>
        <dbReference type="ARBA" id="ARBA00022737"/>
    </source>
</evidence>
<dbReference type="GO" id="GO:0006338">
    <property type="term" value="P:chromatin remodeling"/>
    <property type="evidence" value="ECO:0007669"/>
    <property type="project" value="InterPro"/>
</dbReference>
<keyword evidence="7" id="KW-0539">Nucleus</keyword>
<evidence type="ECO:0000256" key="8">
    <source>
        <dbReference type="PROSITE-ProRule" id="PRU00035"/>
    </source>
</evidence>
<reference evidence="11" key="1">
    <citation type="journal article" date="2021" name="Nat. Commun.">
        <title>Genetic determinants of endophytism in the Arabidopsis root mycobiome.</title>
        <authorList>
            <person name="Mesny F."/>
            <person name="Miyauchi S."/>
            <person name="Thiergart T."/>
            <person name="Pickel B."/>
            <person name="Atanasova L."/>
            <person name="Karlsson M."/>
            <person name="Huettel B."/>
            <person name="Barry K.W."/>
            <person name="Haridas S."/>
            <person name="Chen C."/>
            <person name="Bauer D."/>
            <person name="Andreopoulos W."/>
            <person name="Pangilinan J."/>
            <person name="LaButti K."/>
            <person name="Riley R."/>
            <person name="Lipzen A."/>
            <person name="Clum A."/>
            <person name="Drula E."/>
            <person name="Henrissat B."/>
            <person name="Kohler A."/>
            <person name="Grigoriev I.V."/>
            <person name="Martin F.M."/>
            <person name="Hacquard S."/>
        </authorList>
    </citation>
    <scope>NUCLEOTIDE SEQUENCE</scope>
    <source>
        <strain evidence="11">MPI-SDFR-AT-0120</strain>
    </source>
</reference>
<feature type="domain" description="Bromo" evidence="10">
    <location>
        <begin position="249"/>
        <end position="331"/>
    </location>
</feature>
<evidence type="ECO:0000256" key="1">
    <source>
        <dbReference type="ARBA" id="ARBA00004123"/>
    </source>
</evidence>
<dbReference type="EMBL" id="JAGMVJ010000030">
    <property type="protein sequence ID" value="KAH7069288.1"/>
    <property type="molecule type" value="Genomic_DNA"/>
</dbReference>
<evidence type="ECO:0000256" key="3">
    <source>
        <dbReference type="ARBA" id="ARBA00022853"/>
    </source>
</evidence>
<dbReference type="PRINTS" id="PR00503">
    <property type="entry name" value="BROMODOMAIN"/>
</dbReference>
<dbReference type="PROSITE" id="PS00633">
    <property type="entry name" value="BROMODOMAIN_1"/>
    <property type="match status" value="1"/>
</dbReference>
<evidence type="ECO:0000313" key="11">
    <source>
        <dbReference type="EMBL" id="KAH7069288.1"/>
    </source>
</evidence>
<evidence type="ECO:0000259" key="10">
    <source>
        <dbReference type="PROSITE" id="PS50014"/>
    </source>
</evidence>
<feature type="compositionally biased region" description="Polar residues" evidence="9">
    <location>
        <begin position="177"/>
        <end position="189"/>
    </location>
</feature>
<dbReference type="InterPro" id="IPR036427">
    <property type="entry name" value="Bromodomain-like_sf"/>
</dbReference>
<keyword evidence="4" id="KW-0805">Transcription regulation</keyword>
<dbReference type="GO" id="GO:0016586">
    <property type="term" value="C:RSC-type complex"/>
    <property type="evidence" value="ECO:0007669"/>
    <property type="project" value="InterPro"/>
</dbReference>
<keyword evidence="3" id="KW-0156">Chromatin regulator</keyword>
<evidence type="ECO:0000313" key="12">
    <source>
        <dbReference type="Proteomes" id="UP000813461"/>
    </source>
</evidence>
<dbReference type="FunFam" id="1.20.920.10:FF:000083">
    <property type="entry name" value="WGS project CABT00000000 data, contig 2.8"/>
    <property type="match status" value="1"/>
</dbReference>
<dbReference type="Proteomes" id="UP000813461">
    <property type="component" value="Unassembled WGS sequence"/>
</dbReference>
<keyword evidence="5 8" id="KW-0103">Bromodomain</keyword>
<dbReference type="PANTHER" id="PTHR16062:SF19">
    <property type="entry name" value="PROTEIN POLYBROMO-1"/>
    <property type="match status" value="1"/>
</dbReference>
<feature type="domain" description="Bromo" evidence="10">
    <location>
        <begin position="59"/>
        <end position="129"/>
    </location>
</feature>
<feature type="region of interest" description="Disordered" evidence="9">
    <location>
        <begin position="1"/>
        <end position="44"/>
    </location>
</feature>
<dbReference type="OrthoDB" id="6017at2759"/>
<evidence type="ECO:0000256" key="7">
    <source>
        <dbReference type="ARBA" id="ARBA00023242"/>
    </source>
</evidence>
<dbReference type="Gene3D" id="1.20.920.10">
    <property type="entry name" value="Bromodomain-like"/>
    <property type="match status" value="2"/>
</dbReference>
<dbReference type="InterPro" id="IPR018359">
    <property type="entry name" value="Bromodomain_CS"/>
</dbReference>
<comment type="subcellular location">
    <subcellularLocation>
        <location evidence="1">Nucleus</location>
    </subcellularLocation>
</comment>
<dbReference type="PROSITE" id="PS50014">
    <property type="entry name" value="BROMODOMAIN_2"/>
    <property type="match status" value="2"/>
</dbReference>
<feature type="region of interest" description="Disordered" evidence="9">
    <location>
        <begin position="163"/>
        <end position="229"/>
    </location>
</feature>
<dbReference type="PANTHER" id="PTHR16062">
    <property type="entry name" value="SWI/SNF-RELATED"/>
    <property type="match status" value="1"/>
</dbReference>
<evidence type="ECO:0000256" key="6">
    <source>
        <dbReference type="ARBA" id="ARBA00023163"/>
    </source>
</evidence>
<accession>A0A8K0VRX7</accession>
<organism evidence="11 12">
    <name type="scientific">Paraphoma chrysanthemicola</name>
    <dbReference type="NCBI Taxonomy" id="798071"/>
    <lineage>
        <taxon>Eukaryota</taxon>
        <taxon>Fungi</taxon>
        <taxon>Dikarya</taxon>
        <taxon>Ascomycota</taxon>
        <taxon>Pezizomycotina</taxon>
        <taxon>Dothideomycetes</taxon>
        <taxon>Pleosporomycetidae</taxon>
        <taxon>Pleosporales</taxon>
        <taxon>Pleosporineae</taxon>
        <taxon>Phaeosphaeriaceae</taxon>
        <taxon>Paraphoma</taxon>
    </lineage>
</organism>
<feature type="compositionally biased region" description="Polar residues" evidence="9">
    <location>
        <begin position="32"/>
        <end position="44"/>
    </location>
</feature>